<dbReference type="InterPro" id="IPR018422">
    <property type="entry name" value="Cation/H_exchanger_CPA1"/>
</dbReference>
<dbReference type="Gene3D" id="6.10.140.1330">
    <property type="match status" value="1"/>
</dbReference>
<feature type="transmembrane region" description="Helical" evidence="12">
    <location>
        <begin position="361"/>
        <end position="382"/>
    </location>
</feature>
<evidence type="ECO:0000256" key="4">
    <source>
        <dbReference type="ARBA" id="ARBA00022449"/>
    </source>
</evidence>
<feature type="transmembrane region" description="Helical" evidence="12">
    <location>
        <begin position="214"/>
        <end position="232"/>
    </location>
</feature>
<dbReference type="PANTHER" id="PTHR10110:SF195">
    <property type="entry name" value="NA(+)_H(+) ANTIPORTER NHAS2"/>
    <property type="match status" value="1"/>
</dbReference>
<reference evidence="15" key="1">
    <citation type="journal article" date="2019" name="Int. J. Syst. Evol. Microbiol.">
        <title>The Global Catalogue of Microorganisms (GCM) 10K type strain sequencing project: providing services to taxonomists for standard genome sequencing and annotation.</title>
        <authorList>
            <consortium name="The Broad Institute Genomics Platform"/>
            <consortium name="The Broad Institute Genome Sequencing Center for Infectious Disease"/>
            <person name="Wu L."/>
            <person name="Ma J."/>
        </authorList>
    </citation>
    <scope>NUCLEOTIDE SEQUENCE [LARGE SCALE GENOMIC DNA]</scope>
    <source>
        <strain evidence="15">CGMCC 1.18439</strain>
    </source>
</reference>
<evidence type="ECO:0000256" key="7">
    <source>
        <dbReference type="ARBA" id="ARBA00022989"/>
    </source>
</evidence>
<dbReference type="RefSeq" id="WP_229838994.1">
    <property type="nucleotide sequence ID" value="NZ_BNAL01000018.1"/>
</dbReference>
<keyword evidence="6 12" id="KW-0812">Transmembrane</keyword>
<feature type="transmembrane region" description="Helical" evidence="12">
    <location>
        <begin position="31"/>
        <end position="50"/>
    </location>
</feature>
<evidence type="ECO:0000256" key="1">
    <source>
        <dbReference type="ARBA" id="ARBA00004651"/>
    </source>
</evidence>
<evidence type="ECO:0000256" key="3">
    <source>
        <dbReference type="ARBA" id="ARBA00022448"/>
    </source>
</evidence>
<protein>
    <submittedName>
        <fullName evidence="14">Sodium:proton antiporter</fullName>
    </submittedName>
</protein>
<evidence type="ECO:0000313" key="15">
    <source>
        <dbReference type="Proteomes" id="UP000632154"/>
    </source>
</evidence>
<organism evidence="14 15">
    <name type="scientific">Deinococcus piscis</name>
    <dbReference type="NCBI Taxonomy" id="394230"/>
    <lineage>
        <taxon>Bacteria</taxon>
        <taxon>Thermotogati</taxon>
        <taxon>Deinococcota</taxon>
        <taxon>Deinococci</taxon>
        <taxon>Deinococcales</taxon>
        <taxon>Deinococcaceae</taxon>
        <taxon>Deinococcus</taxon>
    </lineage>
</organism>
<evidence type="ECO:0000256" key="6">
    <source>
        <dbReference type="ARBA" id="ARBA00022692"/>
    </source>
</evidence>
<evidence type="ECO:0000256" key="9">
    <source>
        <dbReference type="ARBA" id="ARBA00023065"/>
    </source>
</evidence>
<proteinExistence type="inferred from homology"/>
<comment type="similarity">
    <text evidence="2">Belongs to the monovalent cation:proton antiporter 1 (CPA1) transporter (TC 2.A.36) family.</text>
</comment>
<comment type="subcellular location">
    <subcellularLocation>
        <location evidence="1">Cell membrane</location>
        <topology evidence="1">Multi-pass membrane protein</topology>
    </subcellularLocation>
</comment>
<evidence type="ECO:0000256" key="10">
    <source>
        <dbReference type="ARBA" id="ARBA00023136"/>
    </source>
</evidence>
<accession>A0ABQ3K546</accession>
<feature type="transmembrane region" description="Helical" evidence="12">
    <location>
        <begin position="301"/>
        <end position="320"/>
    </location>
</feature>
<keyword evidence="9" id="KW-0406">Ion transport</keyword>
<dbReference type="EMBL" id="BNAL01000018">
    <property type="protein sequence ID" value="GHG03875.1"/>
    <property type="molecule type" value="Genomic_DNA"/>
</dbReference>
<keyword evidence="7 12" id="KW-1133">Transmembrane helix</keyword>
<feature type="transmembrane region" description="Helical" evidence="12">
    <location>
        <begin position="388"/>
        <end position="406"/>
    </location>
</feature>
<evidence type="ECO:0000256" key="12">
    <source>
        <dbReference type="SAM" id="Phobius"/>
    </source>
</evidence>
<feature type="domain" description="Cation/H+ exchanger transmembrane" evidence="13">
    <location>
        <begin position="12"/>
        <end position="412"/>
    </location>
</feature>
<evidence type="ECO:0000256" key="5">
    <source>
        <dbReference type="ARBA" id="ARBA00022475"/>
    </source>
</evidence>
<feature type="transmembrane region" description="Helical" evidence="12">
    <location>
        <begin position="128"/>
        <end position="153"/>
    </location>
</feature>
<keyword evidence="11" id="KW-0739">Sodium transport</keyword>
<feature type="transmembrane region" description="Helical" evidence="12">
    <location>
        <begin position="70"/>
        <end position="87"/>
    </location>
</feature>
<keyword evidence="5" id="KW-1003">Cell membrane</keyword>
<dbReference type="Proteomes" id="UP000632154">
    <property type="component" value="Unassembled WGS sequence"/>
</dbReference>
<evidence type="ECO:0000256" key="11">
    <source>
        <dbReference type="ARBA" id="ARBA00023201"/>
    </source>
</evidence>
<comment type="caution">
    <text evidence="14">The sequence shown here is derived from an EMBL/GenBank/DDBJ whole genome shotgun (WGS) entry which is preliminary data.</text>
</comment>
<sequence length="428" mass="44923">MGLLEIVTALVVVTALASLLNVWYFRLPSSIGVTVVGLLFSLLMLGLVAAGVPAAREAVDVLRTVDFDEFVFEGVLSFLLFAGAMGLNSHALWRLRGPVLTFALLSTVLSTFLVGGLVYGLLSLFGLHLPLLLCLLFGALISPTDPVAVLALLKQAKVPEKMETVVAGESLFNDGVGVVLFSILAGLAAATGAHAGHGPELSAAGVLSFFGQEALGGLALGAALGYLGWLGLKSQHDFTTEVLVSLAIVMTCTALGGHLHVSAPLAAVAAGLLVGSLTDRQPGALSSRERFDAFWHLIDELLNVFLFFMLALEIVVLNFSPQALTLGVLAIPLVLLSRAISVQLPYALLQRAAQFTPFTRRVLIWGGMRGAISVALAFTLPASEGRDLFLVMTYCVVIFSIVVQGLTMSGLARRAAEAGGPVAERPSH</sequence>
<evidence type="ECO:0000256" key="2">
    <source>
        <dbReference type="ARBA" id="ARBA00007367"/>
    </source>
</evidence>
<keyword evidence="10 12" id="KW-0472">Membrane</keyword>
<keyword evidence="4" id="KW-0050">Antiport</keyword>
<dbReference type="Pfam" id="PF00999">
    <property type="entry name" value="Na_H_Exchanger"/>
    <property type="match status" value="1"/>
</dbReference>
<evidence type="ECO:0000259" key="13">
    <source>
        <dbReference type="Pfam" id="PF00999"/>
    </source>
</evidence>
<keyword evidence="8" id="KW-0915">Sodium</keyword>
<dbReference type="PANTHER" id="PTHR10110">
    <property type="entry name" value="SODIUM/HYDROGEN EXCHANGER"/>
    <property type="match status" value="1"/>
</dbReference>
<name>A0ABQ3K546_9DEIO</name>
<feature type="transmembrane region" description="Helical" evidence="12">
    <location>
        <begin position="326"/>
        <end position="349"/>
    </location>
</feature>
<gene>
    <name evidence="14" type="ORF">GCM10017783_15520</name>
</gene>
<dbReference type="InterPro" id="IPR006153">
    <property type="entry name" value="Cation/H_exchanger_TM"/>
</dbReference>
<feature type="transmembrane region" description="Helical" evidence="12">
    <location>
        <begin position="6"/>
        <end position="24"/>
    </location>
</feature>
<feature type="transmembrane region" description="Helical" evidence="12">
    <location>
        <begin position="174"/>
        <end position="194"/>
    </location>
</feature>
<evidence type="ECO:0000313" key="14">
    <source>
        <dbReference type="EMBL" id="GHG03875.1"/>
    </source>
</evidence>
<feature type="transmembrane region" description="Helical" evidence="12">
    <location>
        <begin position="99"/>
        <end position="122"/>
    </location>
</feature>
<keyword evidence="15" id="KW-1185">Reference proteome</keyword>
<keyword evidence="3" id="KW-0813">Transport</keyword>
<evidence type="ECO:0000256" key="8">
    <source>
        <dbReference type="ARBA" id="ARBA00023053"/>
    </source>
</evidence>